<feature type="domain" description="Dihydroorotate dehydrogenase catalytic" evidence="7">
    <location>
        <begin position="3"/>
        <end position="286"/>
    </location>
</feature>
<dbReference type="EMBL" id="JBCHKQ010000003">
    <property type="protein sequence ID" value="MEM5948426.1"/>
    <property type="molecule type" value="Genomic_DNA"/>
</dbReference>
<proteinExistence type="predicted"/>
<keyword evidence="4" id="KW-0288">FMN</keyword>
<dbReference type="Gene3D" id="3.20.20.70">
    <property type="entry name" value="Aldolase class I"/>
    <property type="match status" value="1"/>
</dbReference>
<keyword evidence="6" id="KW-0560">Oxidoreductase</keyword>
<evidence type="ECO:0000256" key="6">
    <source>
        <dbReference type="ARBA" id="ARBA00023002"/>
    </source>
</evidence>
<dbReference type="NCBIfam" id="NF005741">
    <property type="entry name" value="PRK07565.1"/>
    <property type="match status" value="1"/>
</dbReference>
<organism evidence="8 9">
    <name type="scientific">Rarispira pelagica</name>
    <dbReference type="NCBI Taxonomy" id="3141764"/>
    <lineage>
        <taxon>Bacteria</taxon>
        <taxon>Pseudomonadati</taxon>
        <taxon>Spirochaetota</taxon>
        <taxon>Spirochaetia</taxon>
        <taxon>Winmispirales</taxon>
        <taxon>Winmispiraceae</taxon>
        <taxon>Rarispira</taxon>
    </lineage>
</organism>
<evidence type="ECO:0000256" key="2">
    <source>
        <dbReference type="ARBA" id="ARBA00004725"/>
    </source>
</evidence>
<dbReference type="SUPFAM" id="SSF51395">
    <property type="entry name" value="FMN-linked oxidoreductases"/>
    <property type="match status" value="1"/>
</dbReference>
<evidence type="ECO:0000259" key="7">
    <source>
        <dbReference type="Pfam" id="PF01180"/>
    </source>
</evidence>
<dbReference type="InterPro" id="IPR012135">
    <property type="entry name" value="Dihydroorotate_DH_1_2"/>
</dbReference>
<comment type="cofactor">
    <cofactor evidence="1">
        <name>FMN</name>
        <dbReference type="ChEBI" id="CHEBI:58210"/>
    </cofactor>
</comment>
<keyword evidence="9" id="KW-1185">Reference proteome</keyword>
<protein>
    <submittedName>
        <fullName evidence="8">Dihydroorotate dehydrogenase-like protein</fullName>
    </submittedName>
</protein>
<sequence length="324" mass="35616">MNLKTKYMGLDLKTPLIVGASPLTSDEKKLKSCQNYGAGAVVLRSLFQEEIEGGIEAMQDYSAYMHTEAADYLASMGTQQAVSSYLELIKKAKDTVSIPVIASINCHSADWWTDTAQKIEKAGADALELNVSVFPVYDSQTSEEIENRVLDIVRTAREAVKMPIAVKIGPYFTSVGHLIAEIEALGANAVVMFNRFYRVDVDVEKRKIISGKSSSTQDELAPTLRWIAIEAPRRRFDIAASCGIHTGRDAAKAILAGADVFQMVSALIRHGIPHIATVLDELSDIMDKQGFDSIDHMQGSLLKGDDKQEEKLSRLQYIMSLKGI</sequence>
<evidence type="ECO:0000313" key="9">
    <source>
        <dbReference type="Proteomes" id="UP001466331"/>
    </source>
</evidence>
<gene>
    <name evidence="8" type="ORF">WKV44_07695</name>
</gene>
<evidence type="ECO:0000256" key="4">
    <source>
        <dbReference type="ARBA" id="ARBA00022643"/>
    </source>
</evidence>
<keyword evidence="5" id="KW-0665">Pyrimidine biosynthesis</keyword>
<accession>A0ABU9UCM4</accession>
<name>A0ABU9UCM4_9SPIR</name>
<dbReference type="PANTHER" id="PTHR48109:SF3">
    <property type="entry name" value="SLL0744 PROTEIN"/>
    <property type="match status" value="1"/>
</dbReference>
<comment type="pathway">
    <text evidence="2">Pyrimidine metabolism; UMP biosynthesis via de novo pathway.</text>
</comment>
<evidence type="ECO:0000256" key="3">
    <source>
        <dbReference type="ARBA" id="ARBA00022630"/>
    </source>
</evidence>
<dbReference type="PIRSF" id="PIRSF000164">
    <property type="entry name" value="DHO_oxidase"/>
    <property type="match status" value="1"/>
</dbReference>
<keyword evidence="3" id="KW-0285">Flavoprotein</keyword>
<dbReference type="InterPro" id="IPR013785">
    <property type="entry name" value="Aldolase_TIM"/>
</dbReference>
<dbReference type="PANTHER" id="PTHR48109">
    <property type="entry name" value="DIHYDROOROTATE DEHYDROGENASE (QUINONE), MITOCHONDRIAL-RELATED"/>
    <property type="match status" value="1"/>
</dbReference>
<evidence type="ECO:0000256" key="1">
    <source>
        <dbReference type="ARBA" id="ARBA00001917"/>
    </source>
</evidence>
<dbReference type="Proteomes" id="UP001466331">
    <property type="component" value="Unassembled WGS sequence"/>
</dbReference>
<dbReference type="InterPro" id="IPR005720">
    <property type="entry name" value="Dihydroorotate_DH_cat"/>
</dbReference>
<evidence type="ECO:0000313" key="8">
    <source>
        <dbReference type="EMBL" id="MEM5948426.1"/>
    </source>
</evidence>
<reference evidence="8 9" key="1">
    <citation type="submission" date="2024-03" db="EMBL/GenBank/DDBJ databases">
        <title>Ignisphaera cupida sp. nov., a hyperthermophilic hydrolytic archaeon from a hot spring of Kamchatka, and proposal of Ignisphaeraceae fam. nov.</title>
        <authorList>
            <person name="Podosokorskaya O.A."/>
            <person name="Elcheninov A.G."/>
            <person name="Maltseva A.I."/>
            <person name="Zayulina K.S."/>
            <person name="Novikov A."/>
            <person name="Merkel A.Y."/>
        </authorList>
    </citation>
    <scope>NUCLEOTIDE SEQUENCE [LARGE SCALE GENOMIC DNA]</scope>
    <source>
        <strain evidence="8 9">38H-sp</strain>
    </source>
</reference>
<dbReference type="Pfam" id="PF01180">
    <property type="entry name" value="DHO_dh"/>
    <property type="match status" value="1"/>
</dbReference>
<dbReference type="InterPro" id="IPR050074">
    <property type="entry name" value="DHO_dehydrogenase"/>
</dbReference>
<evidence type="ECO:0000256" key="5">
    <source>
        <dbReference type="ARBA" id="ARBA00022975"/>
    </source>
</evidence>
<dbReference type="RefSeq" id="WP_420069873.1">
    <property type="nucleotide sequence ID" value="NZ_JBCHKQ010000003.1"/>
</dbReference>
<comment type="caution">
    <text evidence="8">The sequence shown here is derived from an EMBL/GenBank/DDBJ whole genome shotgun (WGS) entry which is preliminary data.</text>
</comment>